<organism evidence="1 2">
    <name type="scientific">Medicago truncatula</name>
    <name type="common">Barrel medic</name>
    <name type="synonym">Medicago tribuloides</name>
    <dbReference type="NCBI Taxonomy" id="3880"/>
    <lineage>
        <taxon>Eukaryota</taxon>
        <taxon>Viridiplantae</taxon>
        <taxon>Streptophyta</taxon>
        <taxon>Embryophyta</taxon>
        <taxon>Tracheophyta</taxon>
        <taxon>Spermatophyta</taxon>
        <taxon>Magnoliopsida</taxon>
        <taxon>eudicotyledons</taxon>
        <taxon>Gunneridae</taxon>
        <taxon>Pentapetalae</taxon>
        <taxon>rosids</taxon>
        <taxon>fabids</taxon>
        <taxon>Fabales</taxon>
        <taxon>Fabaceae</taxon>
        <taxon>Papilionoideae</taxon>
        <taxon>50 kb inversion clade</taxon>
        <taxon>NPAAA clade</taxon>
        <taxon>Hologalegina</taxon>
        <taxon>IRL clade</taxon>
        <taxon>Trifolieae</taxon>
        <taxon>Medicago</taxon>
    </lineage>
</organism>
<dbReference type="Proteomes" id="UP000265566">
    <property type="component" value="Chromosome 6"/>
</dbReference>
<reference evidence="2" key="1">
    <citation type="journal article" date="2018" name="Nat. Plants">
        <title>Whole-genome landscape of Medicago truncatula symbiotic genes.</title>
        <authorList>
            <person name="Pecrix Y."/>
            <person name="Staton S.E."/>
            <person name="Sallet E."/>
            <person name="Lelandais-Briere C."/>
            <person name="Moreau S."/>
            <person name="Carrere S."/>
            <person name="Blein T."/>
            <person name="Jardinaud M.F."/>
            <person name="Latrasse D."/>
            <person name="Zouine M."/>
            <person name="Zahm M."/>
            <person name="Kreplak J."/>
            <person name="Mayjonade B."/>
            <person name="Satge C."/>
            <person name="Perez M."/>
            <person name="Cauet S."/>
            <person name="Marande W."/>
            <person name="Chantry-Darmon C."/>
            <person name="Lopez-Roques C."/>
            <person name="Bouchez O."/>
            <person name="Berard A."/>
            <person name="Debelle F."/>
            <person name="Munos S."/>
            <person name="Bendahmane A."/>
            <person name="Berges H."/>
            <person name="Niebel A."/>
            <person name="Buitink J."/>
            <person name="Frugier F."/>
            <person name="Benhamed M."/>
            <person name="Crespi M."/>
            <person name="Gouzy J."/>
            <person name="Gamas P."/>
        </authorList>
    </citation>
    <scope>NUCLEOTIDE SEQUENCE [LARGE SCALE GENOMIC DNA]</scope>
    <source>
        <strain evidence="2">cv. Jemalong A17</strain>
    </source>
</reference>
<proteinExistence type="predicted"/>
<gene>
    <name evidence="1" type="ORF">MtrunA17_Chr6g0463961</name>
</gene>
<evidence type="ECO:0000313" key="2">
    <source>
        <dbReference type="Proteomes" id="UP000265566"/>
    </source>
</evidence>
<dbReference type="PANTHER" id="PTHR31099">
    <property type="entry name" value="OS06G0165300 PROTEIN"/>
    <property type="match status" value="1"/>
</dbReference>
<sequence>MENEEVVAPVSPWLGEEPLETELVFSNDGVGEIHFGSIGDMEDWELMLPRTSDRVCSEYENHAFPMDEVFQREIIRWTKVSPSQIHPNSYTFMRAFELLCDYLRLPASKNVFFSFFTVQRGTDVVSFRQTQKMFEVFAGKVQSFKERFFLVRPRSAAALDNLLEAVKDGSLPRRTKIDKQGNPLMSADGNPVTEPCLVNAHELLTSENFKDCLENMKDLGALASTASKKISAKKRRKNVQSLEHLIAGFGVGSSSGPVVDLEGEDPLEELVQESAKKQKVGTPTKQPVTPIRAVPVCSEIGDFLQLPRVWSKPDQCGPHSTLFLDESELRIIHDLGPDGRSKAIADGFIATMKAL</sequence>
<dbReference type="EMBL" id="PSQE01000006">
    <property type="protein sequence ID" value="RHN51030.1"/>
    <property type="molecule type" value="Genomic_DNA"/>
</dbReference>
<dbReference type="PANTHER" id="PTHR31099:SF49">
    <property type="entry name" value="MYOSIN HEAVY CHAIN-LIKE PROTEIN"/>
    <property type="match status" value="1"/>
</dbReference>
<protein>
    <submittedName>
        <fullName evidence="1">Uncharacterized protein</fullName>
    </submittedName>
</protein>
<dbReference type="AlphaFoldDB" id="A0A396HCH9"/>
<evidence type="ECO:0000313" key="1">
    <source>
        <dbReference type="EMBL" id="RHN51030.1"/>
    </source>
</evidence>
<comment type="caution">
    <text evidence="1">The sequence shown here is derived from an EMBL/GenBank/DDBJ whole genome shotgun (WGS) entry which is preliminary data.</text>
</comment>
<dbReference type="Gramene" id="rna35393">
    <property type="protein sequence ID" value="RHN51030.1"/>
    <property type="gene ID" value="gene35393"/>
</dbReference>
<name>A0A396HCH9_MEDTR</name>
<accession>A0A396HCH9</accession>